<evidence type="ECO:0000313" key="5">
    <source>
        <dbReference type="Proteomes" id="UP000654075"/>
    </source>
</evidence>
<evidence type="ECO:0000313" key="4">
    <source>
        <dbReference type="EMBL" id="CAE8655615.1"/>
    </source>
</evidence>
<dbReference type="Proteomes" id="UP000626109">
    <property type="component" value="Unassembled WGS sequence"/>
</dbReference>
<sequence>MGATIGRAVADSESRRKPNARFTGRPLEDGFTPMHTSAGGYVPQSRFLTVDQQINLEREGTAELTNDPRFFVENVIEKRLAAFQALAIITAIMAEESGKTLFELSKEFCWEGEQIVISLIELAGFFMMAGVFFMDLMACAVLSLQLFYTIRLFTIGQTGFDKASRFYSDRKIWVWRERAISFVKWGIVIFMLSTGFMMSAKFYKDGAPESVKEKFKNKSEAVIGNKILAVGTLLVFLDFAWHARRLALDHSETFIECATSVDMISTHRGDLTARLVQRDSSREYEAAGP</sequence>
<proteinExistence type="predicted"/>
<gene>
    <name evidence="3" type="ORF">PGLA1383_LOCUS18223</name>
    <name evidence="4" type="ORF">PGLA2088_LOCUS11699</name>
</gene>
<feature type="transmembrane region" description="Helical" evidence="2">
    <location>
        <begin position="181"/>
        <end position="203"/>
    </location>
</feature>
<evidence type="ECO:0000313" key="3">
    <source>
        <dbReference type="EMBL" id="CAE8599883.1"/>
    </source>
</evidence>
<dbReference type="Proteomes" id="UP000654075">
    <property type="component" value="Unassembled WGS sequence"/>
</dbReference>
<feature type="transmembrane region" description="Helical" evidence="2">
    <location>
        <begin position="223"/>
        <end position="241"/>
    </location>
</feature>
<keyword evidence="5" id="KW-1185">Reference proteome</keyword>
<evidence type="ECO:0000256" key="2">
    <source>
        <dbReference type="SAM" id="Phobius"/>
    </source>
</evidence>
<accession>A0A813EQ78</accession>
<evidence type="ECO:0000256" key="1">
    <source>
        <dbReference type="SAM" id="MobiDB-lite"/>
    </source>
</evidence>
<dbReference type="AlphaFoldDB" id="A0A813EQ78"/>
<keyword evidence="2" id="KW-1133">Transmembrane helix</keyword>
<dbReference type="EMBL" id="CAJNNW010013651">
    <property type="protein sequence ID" value="CAE8655615.1"/>
    <property type="molecule type" value="Genomic_DNA"/>
</dbReference>
<organism evidence="3 5">
    <name type="scientific">Polarella glacialis</name>
    <name type="common">Dinoflagellate</name>
    <dbReference type="NCBI Taxonomy" id="89957"/>
    <lineage>
        <taxon>Eukaryota</taxon>
        <taxon>Sar</taxon>
        <taxon>Alveolata</taxon>
        <taxon>Dinophyceae</taxon>
        <taxon>Suessiales</taxon>
        <taxon>Suessiaceae</taxon>
        <taxon>Polarella</taxon>
    </lineage>
</organism>
<keyword evidence="2" id="KW-0472">Membrane</keyword>
<protein>
    <submittedName>
        <fullName evidence="3">Uncharacterized protein</fullName>
    </submittedName>
</protein>
<comment type="caution">
    <text evidence="3">The sequence shown here is derived from an EMBL/GenBank/DDBJ whole genome shotgun (WGS) entry which is preliminary data.</text>
</comment>
<name>A0A813EQ78_POLGL</name>
<reference evidence="3" key="1">
    <citation type="submission" date="2021-02" db="EMBL/GenBank/DDBJ databases">
        <authorList>
            <person name="Dougan E. K."/>
            <person name="Rhodes N."/>
            <person name="Thang M."/>
            <person name="Chan C."/>
        </authorList>
    </citation>
    <scope>NUCLEOTIDE SEQUENCE</scope>
</reference>
<dbReference type="EMBL" id="CAJNNV010011580">
    <property type="protein sequence ID" value="CAE8599883.1"/>
    <property type="molecule type" value="Genomic_DNA"/>
</dbReference>
<feature type="region of interest" description="Disordered" evidence="1">
    <location>
        <begin position="1"/>
        <end position="33"/>
    </location>
</feature>
<keyword evidence="2" id="KW-0812">Transmembrane</keyword>